<dbReference type="AlphaFoldDB" id="A0A0E9W8B5"/>
<name>A0A0E9W8B5_ANGAN</name>
<organism evidence="1">
    <name type="scientific">Anguilla anguilla</name>
    <name type="common">European freshwater eel</name>
    <name type="synonym">Muraena anguilla</name>
    <dbReference type="NCBI Taxonomy" id="7936"/>
    <lineage>
        <taxon>Eukaryota</taxon>
        <taxon>Metazoa</taxon>
        <taxon>Chordata</taxon>
        <taxon>Craniata</taxon>
        <taxon>Vertebrata</taxon>
        <taxon>Euteleostomi</taxon>
        <taxon>Actinopterygii</taxon>
        <taxon>Neopterygii</taxon>
        <taxon>Teleostei</taxon>
        <taxon>Anguilliformes</taxon>
        <taxon>Anguillidae</taxon>
        <taxon>Anguilla</taxon>
    </lineage>
</organism>
<dbReference type="EMBL" id="GBXM01022787">
    <property type="protein sequence ID" value="JAH85790.1"/>
    <property type="molecule type" value="Transcribed_RNA"/>
</dbReference>
<protein>
    <submittedName>
        <fullName evidence="1">Uncharacterized protein</fullName>
    </submittedName>
</protein>
<reference evidence="1" key="1">
    <citation type="submission" date="2014-11" db="EMBL/GenBank/DDBJ databases">
        <authorList>
            <person name="Amaro Gonzalez C."/>
        </authorList>
    </citation>
    <scope>NUCLEOTIDE SEQUENCE</scope>
</reference>
<evidence type="ECO:0000313" key="1">
    <source>
        <dbReference type="EMBL" id="JAH85790.1"/>
    </source>
</evidence>
<reference evidence="1" key="2">
    <citation type="journal article" date="2015" name="Fish Shellfish Immunol.">
        <title>Early steps in the European eel (Anguilla anguilla)-Vibrio vulnificus interaction in the gills: Role of the RtxA13 toxin.</title>
        <authorList>
            <person name="Callol A."/>
            <person name="Pajuelo D."/>
            <person name="Ebbesson L."/>
            <person name="Teles M."/>
            <person name="MacKenzie S."/>
            <person name="Amaro C."/>
        </authorList>
    </citation>
    <scope>NUCLEOTIDE SEQUENCE</scope>
</reference>
<sequence>MLPCKIRQAQTLPCDPLLLKEKQYNRCSKYRLGVADESPVKAHAQPHNDIGTLVLQVKRL</sequence>
<proteinExistence type="predicted"/>
<accession>A0A0E9W8B5</accession>